<dbReference type="Proteomes" id="UP001632037">
    <property type="component" value="Unassembled WGS sequence"/>
</dbReference>
<sequence>MPRNAFDSVETTVLAQFVREYEPLTPPSSYPDLSSDIVFNSESVQPPPTMPTGVFKLEEEDKQAIMAALDSYNDLSNCPKGDFPEVEHVTNSSEDEDTALKLTLQRAKATKRRNRHRQRVKQEWQTLRSQDSQLSAKLELLKRARASNSVGVGLLNWQTLASKELDARVQAEAQRVRIRAAIKYRAALTQELQGILDTQQCGVLAGKSDNVLPEWGPDNTTLYESFMVELAVAHARTDAVFHDCGLAGSVPANTSFYKPLRRHDSVRETTFFESTSAFVMPKKYPASATAMFDAMRQIHQQNPRRTLFETGKNPSDTIAIKFGAVYHCEEGNVVPLSLITVLHRFVELGRTVLVWRCLVEGEGAFAGTVLDETGWCVLRPTTSDSLESTDVRTCIHSIPVHEGAKSVGEVESRDEMFANAVVRSSQQDALKLALLMDQLLLEA</sequence>
<reference evidence="1 2" key="1">
    <citation type="submission" date="2024-09" db="EMBL/GenBank/DDBJ databases">
        <title>Genome sequencing and assembly of Phytophthora oleae, isolate VK10A, causative agent of rot of olive drupes.</title>
        <authorList>
            <person name="Conti Taguali S."/>
            <person name="Riolo M."/>
            <person name="La Spada F."/>
            <person name="Cacciola S.O."/>
            <person name="Dionisio G."/>
        </authorList>
    </citation>
    <scope>NUCLEOTIDE SEQUENCE [LARGE SCALE GENOMIC DNA]</scope>
    <source>
        <strain evidence="1 2">VK10A</strain>
    </source>
</reference>
<name>A0ABD3FZ47_9STRA</name>
<gene>
    <name evidence="1" type="ORF">V7S43_004125</name>
</gene>
<dbReference type="EMBL" id="JBIMZQ010000006">
    <property type="protein sequence ID" value="KAL3670940.1"/>
    <property type="molecule type" value="Genomic_DNA"/>
</dbReference>
<keyword evidence="2" id="KW-1185">Reference proteome</keyword>
<accession>A0ABD3FZ47</accession>
<comment type="caution">
    <text evidence="1">The sequence shown here is derived from an EMBL/GenBank/DDBJ whole genome shotgun (WGS) entry which is preliminary data.</text>
</comment>
<evidence type="ECO:0000313" key="1">
    <source>
        <dbReference type="EMBL" id="KAL3670940.1"/>
    </source>
</evidence>
<evidence type="ECO:0000313" key="2">
    <source>
        <dbReference type="Proteomes" id="UP001632037"/>
    </source>
</evidence>
<dbReference type="AlphaFoldDB" id="A0ABD3FZ47"/>
<proteinExistence type="predicted"/>
<organism evidence="1 2">
    <name type="scientific">Phytophthora oleae</name>
    <dbReference type="NCBI Taxonomy" id="2107226"/>
    <lineage>
        <taxon>Eukaryota</taxon>
        <taxon>Sar</taxon>
        <taxon>Stramenopiles</taxon>
        <taxon>Oomycota</taxon>
        <taxon>Peronosporomycetes</taxon>
        <taxon>Peronosporales</taxon>
        <taxon>Peronosporaceae</taxon>
        <taxon>Phytophthora</taxon>
    </lineage>
</organism>
<evidence type="ECO:0008006" key="3">
    <source>
        <dbReference type="Google" id="ProtNLM"/>
    </source>
</evidence>
<protein>
    <recommendedName>
        <fullName evidence="3">M96 mating-specific protein family</fullName>
    </recommendedName>
</protein>